<dbReference type="EMBL" id="MBDN02000804">
    <property type="protein sequence ID" value="RLN73306.1"/>
    <property type="molecule type" value="Genomic_DNA"/>
</dbReference>
<evidence type="ECO:0000313" key="5">
    <source>
        <dbReference type="Proteomes" id="UP000285624"/>
    </source>
</evidence>
<dbReference type="Proteomes" id="UP000285624">
    <property type="component" value="Unassembled WGS sequence"/>
</dbReference>
<evidence type="ECO:0000313" key="4">
    <source>
        <dbReference type="EMBL" id="RLN73306.1"/>
    </source>
</evidence>
<dbReference type="AlphaFoldDB" id="A0A421FJL9"/>
<evidence type="ECO:0000313" key="6">
    <source>
        <dbReference type="Proteomes" id="UP000285883"/>
    </source>
</evidence>
<dbReference type="Proteomes" id="UP000785171">
    <property type="component" value="Unassembled WGS sequence"/>
</dbReference>
<evidence type="ECO:0000313" key="2">
    <source>
        <dbReference type="EMBL" id="KAG2502554.1"/>
    </source>
</evidence>
<gene>
    <name evidence="3" type="ORF">BBI17_009809</name>
    <name evidence="4" type="ORF">BBO99_00009466</name>
    <name evidence="1" type="ORF">JM16_009855</name>
    <name evidence="2" type="ORF">JM18_009730</name>
</gene>
<dbReference type="EMBL" id="JPWV03001328">
    <property type="protein sequence ID" value="KAG2502382.1"/>
    <property type="molecule type" value="Genomic_DNA"/>
</dbReference>
<proteinExistence type="predicted"/>
<keyword evidence="5" id="KW-1185">Reference proteome</keyword>
<comment type="caution">
    <text evidence="3">The sequence shown here is derived from an EMBL/GenBank/DDBJ whole genome shotgun (WGS) entry which is preliminary data.</text>
</comment>
<dbReference type="EMBL" id="JPWU03001311">
    <property type="protein sequence ID" value="KAG2502554.1"/>
    <property type="molecule type" value="Genomic_DNA"/>
</dbReference>
<evidence type="ECO:0000313" key="3">
    <source>
        <dbReference type="EMBL" id="RLN45774.1"/>
    </source>
</evidence>
<protein>
    <submittedName>
        <fullName evidence="3">Uncharacterized protein</fullName>
    </submittedName>
</protein>
<reference evidence="1" key="1">
    <citation type="journal article" date="2015" name="Genom Data">
        <title>Genome sequences of six Phytophthora species associated with forests in New Zealand.</title>
        <authorList>
            <person name="Studholme D.J."/>
            <person name="McDougal R.L."/>
            <person name="Sambles C."/>
            <person name="Hansen E."/>
            <person name="Hardy G."/>
            <person name="Grant M."/>
            <person name="Ganley R.J."/>
            <person name="Williams N.M."/>
        </authorList>
    </citation>
    <scope>NUCLEOTIDE SEQUENCE</scope>
    <source>
        <strain evidence="1">NZFS 2646</strain>
        <strain evidence="2">NZFS 3630</strain>
    </source>
</reference>
<reference evidence="5 6" key="2">
    <citation type="submission" date="2018-07" db="EMBL/GenBank/DDBJ databases">
        <title>Genome sequencing of oomycete isolates from Chile give support for New Zealand origin for Phytophthora kernoviae and make available the first Nothophytophthora sp. genome.</title>
        <authorList>
            <person name="Studholme D.J."/>
            <person name="Sanfuentes E."/>
            <person name="Panda P."/>
            <person name="Hill R."/>
            <person name="Sambles C."/>
            <person name="Grant M."/>
            <person name="Williams N.M."/>
            <person name="Mcdougal R.L."/>
        </authorList>
    </citation>
    <scope>NUCLEOTIDE SEQUENCE [LARGE SCALE GENOMIC DNA]</scope>
    <source>
        <strain evidence="3">Chile2</strain>
        <strain evidence="4">Chile4</strain>
    </source>
</reference>
<dbReference type="Proteomes" id="UP000792063">
    <property type="component" value="Unassembled WGS sequence"/>
</dbReference>
<sequence>MPGNEITKYKEIRPSNEINAATRNFNAEDVFAFFYALHAKVVILDHSANVAFHMRAISFLLPLLGESPEVTNEDGMMALDLAESF</sequence>
<accession>A0A421FJL9</accession>
<dbReference type="Proteomes" id="UP000285883">
    <property type="component" value="Unassembled WGS sequence"/>
</dbReference>
<evidence type="ECO:0000313" key="1">
    <source>
        <dbReference type="EMBL" id="KAG2502382.1"/>
    </source>
</evidence>
<organism evidence="3 6">
    <name type="scientific">Phytophthora kernoviae</name>
    <dbReference type="NCBI Taxonomy" id="325452"/>
    <lineage>
        <taxon>Eukaryota</taxon>
        <taxon>Sar</taxon>
        <taxon>Stramenopiles</taxon>
        <taxon>Oomycota</taxon>
        <taxon>Peronosporomycetes</taxon>
        <taxon>Peronosporales</taxon>
        <taxon>Peronosporaceae</taxon>
        <taxon>Phytophthora</taxon>
    </lineage>
</organism>
<dbReference type="EMBL" id="MAYM02000136">
    <property type="protein sequence ID" value="RLN45774.1"/>
    <property type="molecule type" value="Genomic_DNA"/>
</dbReference>
<name>A0A421FJL9_9STRA</name>
<reference evidence="1" key="3">
    <citation type="submission" date="2020-06" db="EMBL/GenBank/DDBJ databases">
        <authorList>
            <person name="Studholme D.J."/>
        </authorList>
    </citation>
    <scope>NUCLEOTIDE SEQUENCE</scope>
    <source>
        <strain evidence="1">NZFS 2646</strain>
        <strain evidence="2">NZFS 3630</strain>
    </source>
</reference>